<reference evidence="3" key="1">
    <citation type="submission" date="2021-02" db="EMBL/GenBank/DDBJ databases">
        <authorList>
            <person name="Dougan E. K."/>
            <person name="Rhodes N."/>
            <person name="Thang M."/>
            <person name="Chan C."/>
        </authorList>
    </citation>
    <scope>NUCLEOTIDE SEQUENCE</scope>
</reference>
<protein>
    <submittedName>
        <fullName evidence="3">Uncharacterized protein</fullName>
    </submittedName>
</protein>
<organism evidence="3 4">
    <name type="scientific">Symbiodinium natans</name>
    <dbReference type="NCBI Taxonomy" id="878477"/>
    <lineage>
        <taxon>Eukaryota</taxon>
        <taxon>Sar</taxon>
        <taxon>Alveolata</taxon>
        <taxon>Dinophyceae</taxon>
        <taxon>Suessiales</taxon>
        <taxon>Symbiodiniaceae</taxon>
        <taxon>Symbiodinium</taxon>
    </lineage>
</organism>
<feature type="region of interest" description="Disordered" evidence="2">
    <location>
        <begin position="13"/>
        <end position="41"/>
    </location>
</feature>
<dbReference type="Proteomes" id="UP000604046">
    <property type="component" value="Unassembled WGS sequence"/>
</dbReference>
<accession>A0A812LBZ2</accession>
<feature type="compositionally biased region" description="Pro residues" evidence="2">
    <location>
        <begin position="16"/>
        <end position="39"/>
    </location>
</feature>
<keyword evidence="4" id="KW-1185">Reference proteome</keyword>
<dbReference type="AlphaFoldDB" id="A0A812LBZ2"/>
<gene>
    <name evidence="3" type="ORF">SNAT2548_LOCUS11471</name>
</gene>
<evidence type="ECO:0000313" key="3">
    <source>
        <dbReference type="EMBL" id="CAE7244699.1"/>
    </source>
</evidence>
<feature type="coiled-coil region" evidence="1">
    <location>
        <begin position="80"/>
        <end position="142"/>
    </location>
</feature>
<dbReference type="EMBL" id="CAJNDS010001029">
    <property type="protein sequence ID" value="CAE7244699.1"/>
    <property type="molecule type" value="Genomic_DNA"/>
</dbReference>
<keyword evidence="1" id="KW-0175">Coiled coil</keyword>
<comment type="caution">
    <text evidence="3">The sequence shown here is derived from an EMBL/GenBank/DDBJ whole genome shotgun (WGS) entry which is preliminary data.</text>
</comment>
<name>A0A812LBZ2_9DINO</name>
<evidence type="ECO:0000256" key="1">
    <source>
        <dbReference type="SAM" id="Coils"/>
    </source>
</evidence>
<proteinExistence type="predicted"/>
<evidence type="ECO:0000313" key="4">
    <source>
        <dbReference type="Proteomes" id="UP000604046"/>
    </source>
</evidence>
<evidence type="ECO:0000256" key="2">
    <source>
        <dbReference type="SAM" id="MobiDB-lite"/>
    </source>
</evidence>
<sequence length="170" mass="18572">MVHGLDALAQQVQQPVAPPMAPPFPTAPVAPPGAGPLPLPELSGVMGVTGVTSYPSDTSTQHVGHVGHVGPARSPGLDESRRLERRCEELSQELQQSEAARTEVARRLRGMEAELEQLREGRRRAELRAEDSSRQLEESEASWRQRHAALHRQLHRTEVALASRAGIEAH</sequence>